<feature type="domain" description="Metallo-beta-lactamase" evidence="1">
    <location>
        <begin position="18"/>
        <end position="196"/>
    </location>
</feature>
<sequence>MDQLADGVHQLAGFPPNSINVYLVGDVLIDAGSPLDGRRVLKQLRGRTVTAHALTHGHFDHYGPSATICRELGIPLWCGANDVRAVEAGKQVGLGRRTVSGLGARAAPVDRALREGDDVAGFTVLDVPGHSPGHVAYWREADRVLICGDVMWGFNPFLLRGAIREPYPALSPDAHRNRESARRLAALEPELVLFGHGPPLRDPARFSAAVAKLP</sequence>
<dbReference type="SUPFAM" id="SSF56281">
    <property type="entry name" value="Metallo-hydrolase/oxidoreductase"/>
    <property type="match status" value="1"/>
</dbReference>
<evidence type="ECO:0000313" key="3">
    <source>
        <dbReference type="Proteomes" id="UP001284601"/>
    </source>
</evidence>
<evidence type="ECO:0000259" key="1">
    <source>
        <dbReference type="SMART" id="SM00849"/>
    </source>
</evidence>
<keyword evidence="3" id="KW-1185">Reference proteome</keyword>
<dbReference type="InterPro" id="IPR050855">
    <property type="entry name" value="NDM-1-like"/>
</dbReference>
<protein>
    <submittedName>
        <fullName evidence="2">MBL fold metallo-hydrolase</fullName>
    </submittedName>
</protein>
<accession>A0ABU4I058</accession>
<dbReference type="InterPro" id="IPR036866">
    <property type="entry name" value="RibonucZ/Hydroxyglut_hydro"/>
</dbReference>
<dbReference type="InterPro" id="IPR001279">
    <property type="entry name" value="Metallo-B-lactamas"/>
</dbReference>
<dbReference type="Gene3D" id="3.60.15.10">
    <property type="entry name" value="Ribonuclease Z/Hydroxyacylglutathione hydrolase-like"/>
    <property type="match status" value="1"/>
</dbReference>
<reference evidence="3" key="1">
    <citation type="submission" date="2023-07" db="EMBL/GenBank/DDBJ databases">
        <title>Conexibacter stalactiti sp. nov., isolated from stalactites in a lava cave and emended description of the genus Conexibacter.</title>
        <authorList>
            <person name="Lee S.D."/>
        </authorList>
    </citation>
    <scope>NUCLEOTIDE SEQUENCE [LARGE SCALE GENOMIC DNA]</scope>
    <source>
        <strain evidence="3">KCTC 39840</strain>
    </source>
</reference>
<evidence type="ECO:0000313" key="2">
    <source>
        <dbReference type="EMBL" id="MDW5598342.1"/>
    </source>
</evidence>
<dbReference type="PANTHER" id="PTHR42951">
    <property type="entry name" value="METALLO-BETA-LACTAMASE DOMAIN-CONTAINING"/>
    <property type="match status" value="1"/>
</dbReference>
<gene>
    <name evidence="2" type="ORF">R7226_28545</name>
</gene>
<dbReference type="PANTHER" id="PTHR42951:SF17">
    <property type="entry name" value="METALLO-BETA-LACTAMASE DOMAIN-CONTAINING PROTEIN"/>
    <property type="match status" value="1"/>
</dbReference>
<name>A0ABU4I058_9ACTN</name>
<proteinExistence type="predicted"/>
<dbReference type="Proteomes" id="UP001284601">
    <property type="component" value="Unassembled WGS sequence"/>
</dbReference>
<organism evidence="2 3">
    <name type="scientific">Conexibacter stalactiti</name>
    <dbReference type="NCBI Taxonomy" id="1940611"/>
    <lineage>
        <taxon>Bacteria</taxon>
        <taxon>Bacillati</taxon>
        <taxon>Actinomycetota</taxon>
        <taxon>Thermoleophilia</taxon>
        <taxon>Solirubrobacterales</taxon>
        <taxon>Conexibacteraceae</taxon>
        <taxon>Conexibacter</taxon>
    </lineage>
</organism>
<comment type="caution">
    <text evidence="2">The sequence shown here is derived from an EMBL/GenBank/DDBJ whole genome shotgun (WGS) entry which is preliminary data.</text>
</comment>
<dbReference type="Pfam" id="PF00753">
    <property type="entry name" value="Lactamase_B"/>
    <property type="match status" value="1"/>
</dbReference>
<dbReference type="EMBL" id="JAWSTH010000134">
    <property type="protein sequence ID" value="MDW5598342.1"/>
    <property type="molecule type" value="Genomic_DNA"/>
</dbReference>
<dbReference type="SMART" id="SM00849">
    <property type="entry name" value="Lactamase_B"/>
    <property type="match status" value="1"/>
</dbReference>
<dbReference type="RefSeq" id="WP_318600868.1">
    <property type="nucleotide sequence ID" value="NZ_JAWSTH010000134.1"/>
</dbReference>
<dbReference type="CDD" id="cd07721">
    <property type="entry name" value="yflN-like_MBL-fold"/>
    <property type="match status" value="1"/>
</dbReference>